<evidence type="ECO:0000313" key="3">
    <source>
        <dbReference type="Proteomes" id="UP000199075"/>
    </source>
</evidence>
<name>A0A1H0NH83_9GAMM</name>
<evidence type="ECO:0000256" key="1">
    <source>
        <dbReference type="SAM" id="Phobius"/>
    </source>
</evidence>
<feature type="transmembrane region" description="Helical" evidence="1">
    <location>
        <begin position="73"/>
        <end position="92"/>
    </location>
</feature>
<keyword evidence="1" id="KW-0472">Membrane</keyword>
<dbReference type="Proteomes" id="UP000199075">
    <property type="component" value="Unassembled WGS sequence"/>
</dbReference>
<dbReference type="EMBL" id="FNIV01000015">
    <property type="protein sequence ID" value="SDO91946.1"/>
    <property type="molecule type" value="Genomic_DNA"/>
</dbReference>
<accession>A0A1H0NH83</accession>
<feature type="transmembrane region" description="Helical" evidence="1">
    <location>
        <begin position="12"/>
        <end position="29"/>
    </location>
</feature>
<evidence type="ECO:0000313" key="2">
    <source>
        <dbReference type="EMBL" id="SDO91946.1"/>
    </source>
</evidence>
<sequence length="93" mass="9755">MGDASPRDDYRLTLAELLLAAGLAVWLLLEPELIAALPMALRLPLVLLGAATLGVAFAAPLSPERGRRAPFPAWRLVALVAFALLLGARSLAG</sequence>
<feature type="transmembrane region" description="Helical" evidence="1">
    <location>
        <begin position="41"/>
        <end position="61"/>
    </location>
</feature>
<keyword evidence="3" id="KW-1185">Reference proteome</keyword>
<dbReference type="RefSeq" id="WP_089681107.1">
    <property type="nucleotide sequence ID" value="NZ_FNIV01000015.1"/>
</dbReference>
<dbReference type="AlphaFoldDB" id="A0A1H0NH83"/>
<keyword evidence="1" id="KW-1133">Transmembrane helix</keyword>
<keyword evidence="1" id="KW-0812">Transmembrane</keyword>
<proteinExistence type="predicted"/>
<gene>
    <name evidence="2" type="ORF">SAMN04487957_11566</name>
</gene>
<organism evidence="2 3">
    <name type="scientific">Halomonas shengliensis</name>
    <dbReference type="NCBI Taxonomy" id="419597"/>
    <lineage>
        <taxon>Bacteria</taxon>
        <taxon>Pseudomonadati</taxon>
        <taxon>Pseudomonadota</taxon>
        <taxon>Gammaproteobacteria</taxon>
        <taxon>Oceanospirillales</taxon>
        <taxon>Halomonadaceae</taxon>
        <taxon>Halomonas</taxon>
    </lineage>
</organism>
<protein>
    <submittedName>
        <fullName evidence="2">Uncharacterized protein</fullName>
    </submittedName>
</protein>
<reference evidence="3" key="1">
    <citation type="submission" date="2016-10" db="EMBL/GenBank/DDBJ databases">
        <authorList>
            <person name="Varghese N."/>
            <person name="Submissions S."/>
        </authorList>
    </citation>
    <scope>NUCLEOTIDE SEQUENCE [LARGE SCALE GENOMIC DNA]</scope>
    <source>
        <strain evidence="3">CGMCC 1.6444</strain>
    </source>
</reference>